<evidence type="ECO:0000256" key="8">
    <source>
        <dbReference type="ARBA" id="ARBA00022777"/>
    </source>
</evidence>
<comment type="similarity">
    <text evidence="1">Belongs to the protein kinase superfamily. CMGC Ser/Thr protein kinase family. CDC2/CDKX subfamily.</text>
</comment>
<evidence type="ECO:0000259" key="15">
    <source>
        <dbReference type="PROSITE" id="PS50011"/>
    </source>
</evidence>
<dbReference type="Gene3D" id="1.10.510.10">
    <property type="entry name" value="Transferase(Phosphotransferase) domain 1"/>
    <property type="match status" value="1"/>
</dbReference>
<dbReference type="SMART" id="SM00220">
    <property type="entry name" value="S_TKc"/>
    <property type="match status" value="1"/>
</dbReference>
<dbReference type="FunFam" id="1.10.510.10:FF:000104">
    <property type="entry name" value="serine/threonine-protein kinase MAK isoform X1"/>
    <property type="match status" value="1"/>
</dbReference>
<dbReference type="EMBL" id="JBBPBK010000010">
    <property type="protein sequence ID" value="KAK9276832.1"/>
    <property type="molecule type" value="Genomic_DNA"/>
</dbReference>
<comment type="caution">
    <text evidence="16">The sequence shown here is derived from an EMBL/GenBank/DDBJ whole genome shotgun (WGS) entry which is preliminary data.</text>
</comment>
<dbReference type="Pfam" id="PF00069">
    <property type="entry name" value="Pkinase"/>
    <property type="match status" value="1"/>
</dbReference>
<name>A0AAP0WQX5_LIQFO</name>
<evidence type="ECO:0000256" key="4">
    <source>
        <dbReference type="ARBA" id="ARBA00022527"/>
    </source>
</evidence>
<dbReference type="AlphaFoldDB" id="A0AAP0WQX5"/>
<comment type="similarity">
    <text evidence="2">Belongs to the protein kinase superfamily. CMGC Ser/Thr protein kinase family. MAP kinase subfamily.</text>
</comment>
<dbReference type="Gene3D" id="3.30.200.20">
    <property type="entry name" value="Phosphorylase Kinase, domain 1"/>
    <property type="match status" value="1"/>
</dbReference>
<evidence type="ECO:0000256" key="6">
    <source>
        <dbReference type="ARBA" id="ARBA00022679"/>
    </source>
</evidence>
<evidence type="ECO:0000256" key="3">
    <source>
        <dbReference type="ARBA" id="ARBA00012425"/>
    </source>
</evidence>
<comment type="catalytic activity">
    <reaction evidence="11">
        <text>L-seryl-[protein] + ATP = O-phospho-L-seryl-[protein] + ADP + H(+)</text>
        <dbReference type="Rhea" id="RHEA:17989"/>
        <dbReference type="Rhea" id="RHEA-COMP:9863"/>
        <dbReference type="Rhea" id="RHEA-COMP:11604"/>
        <dbReference type="ChEBI" id="CHEBI:15378"/>
        <dbReference type="ChEBI" id="CHEBI:29999"/>
        <dbReference type="ChEBI" id="CHEBI:30616"/>
        <dbReference type="ChEBI" id="CHEBI:83421"/>
        <dbReference type="ChEBI" id="CHEBI:456216"/>
        <dbReference type="EC" id="2.7.11.22"/>
    </reaction>
</comment>
<dbReference type="PROSITE" id="PS00108">
    <property type="entry name" value="PROTEIN_KINASE_ST"/>
    <property type="match status" value="1"/>
</dbReference>
<keyword evidence="5" id="KW-0597">Phosphoprotein</keyword>
<evidence type="ECO:0000256" key="7">
    <source>
        <dbReference type="ARBA" id="ARBA00022741"/>
    </source>
</evidence>
<evidence type="ECO:0000313" key="17">
    <source>
        <dbReference type="Proteomes" id="UP001415857"/>
    </source>
</evidence>
<evidence type="ECO:0000256" key="14">
    <source>
        <dbReference type="SAM" id="MobiDB-lite"/>
    </source>
</evidence>
<evidence type="ECO:0000256" key="10">
    <source>
        <dbReference type="ARBA" id="ARBA00047811"/>
    </source>
</evidence>
<dbReference type="InterPro" id="IPR008271">
    <property type="entry name" value="Ser/Thr_kinase_AS"/>
</dbReference>
<evidence type="ECO:0000256" key="2">
    <source>
        <dbReference type="ARBA" id="ARBA00008832"/>
    </source>
</evidence>
<dbReference type="FunFam" id="3.30.200.20:FF:000262">
    <property type="entry name" value="cyclin-dependent kinase F-4-like"/>
    <property type="match status" value="1"/>
</dbReference>
<dbReference type="InterPro" id="IPR050117">
    <property type="entry name" value="MAPK"/>
</dbReference>
<protein>
    <recommendedName>
        <fullName evidence="3">cyclin-dependent kinase</fullName>
        <ecNumber evidence="3">2.7.11.22</ecNumber>
    </recommendedName>
</protein>
<keyword evidence="7 12" id="KW-0547">Nucleotide-binding</keyword>
<dbReference type="InterPro" id="IPR000719">
    <property type="entry name" value="Prot_kinase_dom"/>
</dbReference>
<keyword evidence="17" id="KW-1185">Reference proteome</keyword>
<evidence type="ECO:0000256" key="12">
    <source>
        <dbReference type="PROSITE-ProRule" id="PRU10141"/>
    </source>
</evidence>
<dbReference type="GO" id="GO:0005524">
    <property type="term" value="F:ATP binding"/>
    <property type="evidence" value="ECO:0007669"/>
    <property type="project" value="UniProtKB-UniRule"/>
</dbReference>
<dbReference type="PROSITE" id="PS00107">
    <property type="entry name" value="PROTEIN_KINASE_ATP"/>
    <property type="match status" value="1"/>
</dbReference>
<evidence type="ECO:0000313" key="16">
    <source>
        <dbReference type="EMBL" id="KAK9276832.1"/>
    </source>
</evidence>
<evidence type="ECO:0000256" key="13">
    <source>
        <dbReference type="RuleBase" id="RU000304"/>
    </source>
</evidence>
<dbReference type="Proteomes" id="UP001415857">
    <property type="component" value="Unassembled WGS sequence"/>
</dbReference>
<evidence type="ECO:0000256" key="11">
    <source>
        <dbReference type="ARBA" id="ARBA00048367"/>
    </source>
</evidence>
<evidence type="ECO:0000256" key="5">
    <source>
        <dbReference type="ARBA" id="ARBA00022553"/>
    </source>
</evidence>
<dbReference type="PROSITE" id="PS50011">
    <property type="entry name" value="PROTEIN_KINASE_DOM"/>
    <property type="match status" value="1"/>
</dbReference>
<feature type="region of interest" description="Disordered" evidence="14">
    <location>
        <begin position="299"/>
        <end position="318"/>
    </location>
</feature>
<feature type="region of interest" description="Disordered" evidence="14">
    <location>
        <begin position="349"/>
        <end position="385"/>
    </location>
</feature>
<sequence length="449" mass="50586">MERYKMIKEVGDGTFGSVWRALNRDTGEIVAIKKMKKKYYSWEECVNLREVKSLRKMNHPNIVKLKEVIRENDILYFVFEYMECNLYQLMKDRGNLFSEAEVRNWCFQVFQGLAYMHQRGYFHRDLKPENLLVSKSILKIADLGLAREISSGPPYTEYVSTRWYRAPEVLLQSPVYSSAVDMWAMGAIMAELFTLRPLFPGSSEADEIYKICGVLGSPSKDSWAEGLTLARAINYQFPQFAGVHLSTLISSASEDAVSLITSLCSWDSCKRPTAVEALQHPFFQSCFYVPPSLRSRAAVTRTPPSAAGTRGTLEQKSIRRYSVASKPTSNFSSPKLHASLSTGVQRKLEMDNQDANKNDKSLKSSAKQPRYRPPARNNPTSIYMGRNARGVSDATEKLANMTVGSGRQSVRQPLPPPMKAGGWHGPSDLFLGRSQEIQPGRTYTRKVVG</sequence>
<feature type="domain" description="Protein kinase" evidence="15">
    <location>
        <begin position="4"/>
        <end position="283"/>
    </location>
</feature>
<dbReference type="EC" id="2.7.11.22" evidence="3"/>
<keyword evidence="6" id="KW-0808">Transferase</keyword>
<gene>
    <name evidence="16" type="ORF">L1049_006369</name>
</gene>
<dbReference type="CDD" id="cd07830">
    <property type="entry name" value="STKc_MAK_like"/>
    <property type="match status" value="1"/>
</dbReference>
<dbReference type="SUPFAM" id="SSF56112">
    <property type="entry name" value="Protein kinase-like (PK-like)"/>
    <property type="match status" value="1"/>
</dbReference>
<comment type="catalytic activity">
    <reaction evidence="10">
        <text>L-threonyl-[protein] + ATP = O-phospho-L-threonyl-[protein] + ADP + H(+)</text>
        <dbReference type="Rhea" id="RHEA:46608"/>
        <dbReference type="Rhea" id="RHEA-COMP:11060"/>
        <dbReference type="Rhea" id="RHEA-COMP:11605"/>
        <dbReference type="ChEBI" id="CHEBI:15378"/>
        <dbReference type="ChEBI" id="CHEBI:30013"/>
        <dbReference type="ChEBI" id="CHEBI:30616"/>
        <dbReference type="ChEBI" id="CHEBI:61977"/>
        <dbReference type="ChEBI" id="CHEBI:456216"/>
        <dbReference type="EC" id="2.7.11.22"/>
    </reaction>
</comment>
<dbReference type="InterPro" id="IPR017441">
    <property type="entry name" value="Protein_kinase_ATP_BS"/>
</dbReference>
<dbReference type="InterPro" id="IPR011009">
    <property type="entry name" value="Kinase-like_dom_sf"/>
</dbReference>
<proteinExistence type="inferred from homology"/>
<organism evidence="16 17">
    <name type="scientific">Liquidambar formosana</name>
    <name type="common">Formosan gum</name>
    <dbReference type="NCBI Taxonomy" id="63359"/>
    <lineage>
        <taxon>Eukaryota</taxon>
        <taxon>Viridiplantae</taxon>
        <taxon>Streptophyta</taxon>
        <taxon>Embryophyta</taxon>
        <taxon>Tracheophyta</taxon>
        <taxon>Spermatophyta</taxon>
        <taxon>Magnoliopsida</taxon>
        <taxon>eudicotyledons</taxon>
        <taxon>Gunneridae</taxon>
        <taxon>Pentapetalae</taxon>
        <taxon>Saxifragales</taxon>
        <taxon>Altingiaceae</taxon>
        <taxon>Liquidambar</taxon>
    </lineage>
</organism>
<accession>A0AAP0WQX5</accession>
<keyword evidence="8" id="KW-0418">Kinase</keyword>
<keyword evidence="9 12" id="KW-0067">ATP-binding</keyword>
<dbReference type="GO" id="GO:0004693">
    <property type="term" value="F:cyclin-dependent protein serine/threonine kinase activity"/>
    <property type="evidence" value="ECO:0007669"/>
    <property type="project" value="UniProtKB-EC"/>
</dbReference>
<feature type="compositionally biased region" description="Basic and acidic residues" evidence="14">
    <location>
        <begin position="349"/>
        <end position="362"/>
    </location>
</feature>
<dbReference type="PANTHER" id="PTHR24055">
    <property type="entry name" value="MITOGEN-ACTIVATED PROTEIN KINASE"/>
    <property type="match status" value="1"/>
</dbReference>
<feature type="binding site" evidence="12">
    <location>
        <position position="34"/>
    </location>
    <ligand>
        <name>ATP</name>
        <dbReference type="ChEBI" id="CHEBI:30616"/>
    </ligand>
</feature>
<keyword evidence="4 13" id="KW-0723">Serine/threonine-protein kinase</keyword>
<reference evidence="16 17" key="1">
    <citation type="journal article" date="2024" name="Plant J.">
        <title>Genome sequences and population genomics reveal climatic adaptation and genomic divergence between two closely related sweetgum species.</title>
        <authorList>
            <person name="Xu W.Q."/>
            <person name="Ren C.Q."/>
            <person name="Zhang X.Y."/>
            <person name="Comes H.P."/>
            <person name="Liu X.H."/>
            <person name="Li Y.G."/>
            <person name="Kettle C.J."/>
            <person name="Jalonen R."/>
            <person name="Gaisberger H."/>
            <person name="Ma Y.Z."/>
            <person name="Qiu Y.X."/>
        </authorList>
    </citation>
    <scope>NUCLEOTIDE SEQUENCE [LARGE SCALE GENOMIC DNA]</scope>
    <source>
        <strain evidence="16">Hangzhou</strain>
    </source>
</reference>
<evidence type="ECO:0000256" key="9">
    <source>
        <dbReference type="ARBA" id="ARBA00022840"/>
    </source>
</evidence>
<evidence type="ECO:0000256" key="1">
    <source>
        <dbReference type="ARBA" id="ARBA00006485"/>
    </source>
</evidence>